<dbReference type="Proteomes" id="UP000634136">
    <property type="component" value="Unassembled WGS sequence"/>
</dbReference>
<accession>A0A834TIB5</accession>
<dbReference type="AlphaFoldDB" id="A0A834TIB5"/>
<comment type="caution">
    <text evidence="1">The sequence shown here is derived from an EMBL/GenBank/DDBJ whole genome shotgun (WGS) entry which is preliminary data.</text>
</comment>
<name>A0A834TIB5_9FABA</name>
<reference evidence="1" key="1">
    <citation type="submission" date="2020-09" db="EMBL/GenBank/DDBJ databases">
        <title>Genome-Enabled Discovery of Anthraquinone Biosynthesis in Senna tora.</title>
        <authorList>
            <person name="Kang S.-H."/>
            <person name="Pandey R.P."/>
            <person name="Lee C.-M."/>
            <person name="Sim J.-S."/>
            <person name="Jeong J.-T."/>
            <person name="Choi B.-S."/>
            <person name="Jung M."/>
            <person name="Ginzburg D."/>
            <person name="Zhao K."/>
            <person name="Won S.Y."/>
            <person name="Oh T.-J."/>
            <person name="Yu Y."/>
            <person name="Kim N.-H."/>
            <person name="Lee O.R."/>
            <person name="Lee T.-H."/>
            <person name="Bashyal P."/>
            <person name="Kim T.-S."/>
            <person name="Lee W.-H."/>
            <person name="Kawkins C."/>
            <person name="Kim C.-K."/>
            <person name="Kim J.S."/>
            <person name="Ahn B.O."/>
            <person name="Rhee S.Y."/>
            <person name="Sohng J.K."/>
        </authorList>
    </citation>
    <scope>NUCLEOTIDE SEQUENCE</scope>
    <source>
        <tissue evidence="1">Leaf</tissue>
    </source>
</reference>
<keyword evidence="2" id="KW-1185">Reference proteome</keyword>
<gene>
    <name evidence="1" type="ORF">G2W53_027096</name>
</gene>
<evidence type="ECO:0000313" key="1">
    <source>
        <dbReference type="EMBL" id="KAF7821641.1"/>
    </source>
</evidence>
<evidence type="ECO:0000313" key="2">
    <source>
        <dbReference type="Proteomes" id="UP000634136"/>
    </source>
</evidence>
<protein>
    <submittedName>
        <fullName evidence="1">Uncharacterized protein</fullName>
    </submittedName>
</protein>
<organism evidence="1 2">
    <name type="scientific">Senna tora</name>
    <dbReference type="NCBI Taxonomy" id="362788"/>
    <lineage>
        <taxon>Eukaryota</taxon>
        <taxon>Viridiplantae</taxon>
        <taxon>Streptophyta</taxon>
        <taxon>Embryophyta</taxon>
        <taxon>Tracheophyta</taxon>
        <taxon>Spermatophyta</taxon>
        <taxon>Magnoliopsida</taxon>
        <taxon>eudicotyledons</taxon>
        <taxon>Gunneridae</taxon>
        <taxon>Pentapetalae</taxon>
        <taxon>rosids</taxon>
        <taxon>fabids</taxon>
        <taxon>Fabales</taxon>
        <taxon>Fabaceae</taxon>
        <taxon>Caesalpinioideae</taxon>
        <taxon>Cassia clade</taxon>
        <taxon>Senna</taxon>
    </lineage>
</organism>
<proteinExistence type="predicted"/>
<dbReference type="EMBL" id="JAAIUW010000008">
    <property type="protein sequence ID" value="KAF7821641.1"/>
    <property type="molecule type" value="Genomic_DNA"/>
</dbReference>
<sequence length="125" mass="14589">MVDRQETDLDRLETSWEASLCHRDNFISAYARKILHRKKVDPWVIDFSALPTDGDPRRRPLKIWPRASQIALKLLARFPCVISFILTQHMHVGFCIERKLTHDSLIFGGRRSTWSSAGRPTRIDF</sequence>